<reference evidence="10" key="1">
    <citation type="submission" date="2020-06" db="EMBL/GenBank/DDBJ databases">
        <authorList>
            <consortium name="Plant Systems Biology data submission"/>
        </authorList>
    </citation>
    <scope>NUCLEOTIDE SEQUENCE</scope>
    <source>
        <strain evidence="10">D6</strain>
    </source>
</reference>
<keyword evidence="2 8" id="KW-0812">Transmembrane</keyword>
<evidence type="ECO:0000256" key="3">
    <source>
        <dbReference type="ARBA" id="ARBA00022741"/>
    </source>
</evidence>
<evidence type="ECO:0000313" key="10">
    <source>
        <dbReference type="EMBL" id="CAB9498751.1"/>
    </source>
</evidence>
<dbReference type="EMBL" id="CAICTM010000044">
    <property type="protein sequence ID" value="CAB9498751.1"/>
    <property type="molecule type" value="Genomic_DNA"/>
</dbReference>
<accession>A0A9N8DDK0</accession>
<evidence type="ECO:0000259" key="9">
    <source>
        <dbReference type="PROSITE" id="PS50125"/>
    </source>
</evidence>
<evidence type="ECO:0000256" key="1">
    <source>
        <dbReference type="ARBA" id="ARBA00004370"/>
    </source>
</evidence>
<keyword evidence="4 8" id="KW-1133">Transmembrane helix</keyword>
<dbReference type="GO" id="GO:0004114">
    <property type="term" value="F:3',5'-cyclic-nucleotide phosphodiesterase activity"/>
    <property type="evidence" value="ECO:0007669"/>
    <property type="project" value="InterPro"/>
</dbReference>
<keyword evidence="11" id="KW-1185">Reference proteome</keyword>
<dbReference type="GO" id="GO:0004016">
    <property type="term" value="F:adenylate cyclase activity"/>
    <property type="evidence" value="ECO:0007669"/>
    <property type="project" value="TreeGrafter"/>
</dbReference>
<evidence type="ECO:0000256" key="2">
    <source>
        <dbReference type="ARBA" id="ARBA00022692"/>
    </source>
</evidence>
<dbReference type="InterPro" id="IPR029787">
    <property type="entry name" value="Nucleotide_cyclase"/>
</dbReference>
<dbReference type="OrthoDB" id="432756at2759"/>
<feature type="transmembrane region" description="Helical" evidence="8">
    <location>
        <begin position="71"/>
        <end position="95"/>
    </location>
</feature>
<keyword evidence="5 8" id="KW-0472">Membrane</keyword>
<dbReference type="GO" id="GO:0001653">
    <property type="term" value="F:peptide receptor activity"/>
    <property type="evidence" value="ECO:0007669"/>
    <property type="project" value="TreeGrafter"/>
</dbReference>
<evidence type="ECO:0000256" key="6">
    <source>
        <dbReference type="ARBA" id="ARBA00023239"/>
    </source>
</evidence>
<keyword evidence="3" id="KW-0547">Nucleotide-binding</keyword>
<feature type="domain" description="Guanylate cyclase" evidence="9">
    <location>
        <begin position="599"/>
        <end position="805"/>
    </location>
</feature>
<dbReference type="GO" id="GO:0007168">
    <property type="term" value="P:receptor guanylyl cyclase signaling pathway"/>
    <property type="evidence" value="ECO:0007669"/>
    <property type="project" value="TreeGrafter"/>
</dbReference>
<evidence type="ECO:0000256" key="8">
    <source>
        <dbReference type="SAM" id="Phobius"/>
    </source>
</evidence>
<dbReference type="CDD" id="cd00077">
    <property type="entry name" value="HDc"/>
    <property type="match status" value="1"/>
</dbReference>
<dbReference type="PANTHER" id="PTHR11920:SF335">
    <property type="entry name" value="GUANYLATE CYCLASE"/>
    <property type="match status" value="1"/>
</dbReference>
<dbReference type="InterPro" id="IPR036971">
    <property type="entry name" value="PDEase_catalytic_dom_sf"/>
</dbReference>
<dbReference type="Pfam" id="PF00211">
    <property type="entry name" value="Guanylate_cyc"/>
    <property type="match status" value="1"/>
</dbReference>
<dbReference type="GO" id="GO:0004383">
    <property type="term" value="F:guanylate cyclase activity"/>
    <property type="evidence" value="ECO:0007669"/>
    <property type="project" value="TreeGrafter"/>
</dbReference>
<dbReference type="CDD" id="cd07302">
    <property type="entry name" value="CHD"/>
    <property type="match status" value="1"/>
</dbReference>
<dbReference type="InterPro" id="IPR001054">
    <property type="entry name" value="A/G_cyclase"/>
</dbReference>
<feature type="region of interest" description="Disordered" evidence="7">
    <location>
        <begin position="19"/>
        <end position="55"/>
    </location>
</feature>
<evidence type="ECO:0000256" key="4">
    <source>
        <dbReference type="ARBA" id="ARBA00022989"/>
    </source>
</evidence>
<keyword evidence="10" id="KW-0675">Receptor</keyword>
<dbReference type="Proteomes" id="UP001153069">
    <property type="component" value="Unassembled WGS sequence"/>
</dbReference>
<dbReference type="InterPro" id="IPR050401">
    <property type="entry name" value="Cyclic_nucleotide_synthase"/>
</dbReference>
<dbReference type="SMART" id="SM00044">
    <property type="entry name" value="CYCc"/>
    <property type="match status" value="1"/>
</dbReference>
<feature type="compositionally biased region" description="Low complexity" evidence="7">
    <location>
        <begin position="44"/>
        <end position="54"/>
    </location>
</feature>
<proteinExistence type="predicted"/>
<dbReference type="Gene3D" id="1.10.1300.10">
    <property type="entry name" value="3'5'-cyclic nucleotide phosphodiesterase, catalytic domain"/>
    <property type="match status" value="1"/>
</dbReference>
<sequence>MTTTKKDELMVSRASDAFSDEFSEGGGGGNDDGNHDLSITDYNASSSGGHSHTSASEEELAIGKAETRKVFYLRLLVLGAILLAAVAVSVGVYLLTSKAESDEFENQFDGSSRKILSSFEDIVSKKLAAIGSLAIQASLYAAAQPNMSWPFVTIKDFGLRAGVTNQLSGALYSQYVPLVHKDQRQDWEDYSVANTWWLAEAQEYEKTAGLHLGGRDLLQVVTQEGHVQETSTTTFTHSSNSTPFFKNSHRALYDFTDEDSQLIDYSSGFPNKIFSYSDQGIPTPVTHDGPYFPSWQASYSFGGGSTVNFDVRMYEAYEPYLLKAVEVGQMAIGGLDTAPPGYANSDDLGTAYYATLVSLKEGEMVEYHGDPMSTVYIPIFDDVTNLEARQVVGIIFAVFKWSYYFEDLLPSNFPGLVVVLQNSCAGAFTYKVVGEQVLFLGEGDQHEQYRSTQRPDLVRSVDFQSIIDIGEDDSVLRMKLNQDICAYELHVYPSQELQDEYMTYLPIIVTSAVAMVFVVTALVFLLFNRYVEQRQAVVHDQAVKTTKIVDSLFPEAVRERLMGSEYASGKTRLKKFLNDDGAGVDQMSQPIADLFPECTVFFSDISGASNQASVAAKGTKPIPTTQSSPICSLATLFAFAPQGFTAWSSSRDPAHVFTLLETVYQSFDAIGRRYGVFKVRRFDSYARQLVSTRTIHVAHKDLPYSSTMVYASAQVETVGDSYVACTGLPNPNERHALIMARFAGMCVEKFGVLTRSLEHTLGPDTADLGIRIGINSGPVTAGVLRGERARFQLFGDTVNTAARMESSGESNRIQVSAATAKLLIAGGKEHWLQRRADMLNIKGKGMLESYWVTPNSRDAVSSIAPKPEQAPGRKAVVPLPPLRKSSHVKHDRLIGWVTDLFKKRIATIIARQDQKKVGKCKASDLIYRVPEGKTSFDEVADVISMPQFDAADAARAKKRGEVTISEEIEDQLTELVTALAAMYQANQFHNFEHACHVTMSVDKFLNRIVAPDIDDSIHMKDHTGVAAHVHDYTHGINSDPITLFAIVFSALIHDTDHRGVSNTQLAKEDEIMASLYKNKSIAEQNSLDLAWDLLMGDDYAKLRAALFVNRQEMMRFRQVVVNVVLATDIFDKELGDLRKTRWHRAFSKDKQDEQHNDLRATIVIEHIIQASDVVHTMQHWQVYRKWNERLFREMYAAFTAGRMGKSPEEFWYGGELGFFDNYIIPLAKKLKECNVFGVSSDECLNYAMQNRQEWETKGMEVTASMMESIRANPTPRLSMGVSRLSTKDIELLDANDQVDC</sequence>
<comment type="subcellular location">
    <subcellularLocation>
        <location evidence="1">Membrane</location>
    </subcellularLocation>
</comment>
<evidence type="ECO:0000256" key="5">
    <source>
        <dbReference type="ARBA" id="ARBA00023136"/>
    </source>
</evidence>
<dbReference type="SUPFAM" id="SSF55073">
    <property type="entry name" value="Nucleotide cyclase"/>
    <property type="match status" value="1"/>
</dbReference>
<dbReference type="GO" id="GO:0035556">
    <property type="term" value="P:intracellular signal transduction"/>
    <property type="evidence" value="ECO:0007669"/>
    <property type="project" value="InterPro"/>
</dbReference>
<dbReference type="PANTHER" id="PTHR11920">
    <property type="entry name" value="GUANYLYL CYCLASE"/>
    <property type="match status" value="1"/>
</dbReference>
<name>A0A9N8DDK0_9STRA</name>
<keyword evidence="6" id="KW-0456">Lyase</keyword>
<dbReference type="InterPro" id="IPR002073">
    <property type="entry name" value="PDEase_catalytic_dom"/>
</dbReference>
<comment type="caution">
    <text evidence="10">The sequence shown here is derived from an EMBL/GenBank/DDBJ whole genome shotgun (WGS) entry which is preliminary data.</text>
</comment>
<dbReference type="Pfam" id="PF00233">
    <property type="entry name" value="PDEase_I"/>
    <property type="match status" value="1"/>
</dbReference>
<evidence type="ECO:0000313" key="11">
    <source>
        <dbReference type="Proteomes" id="UP001153069"/>
    </source>
</evidence>
<dbReference type="InterPro" id="IPR003607">
    <property type="entry name" value="HD/PDEase_dom"/>
</dbReference>
<evidence type="ECO:0000256" key="7">
    <source>
        <dbReference type="SAM" id="MobiDB-lite"/>
    </source>
</evidence>
<protein>
    <submittedName>
        <fullName evidence="10">Receptor-type guanylate cyclase gcy</fullName>
    </submittedName>
</protein>
<organism evidence="10 11">
    <name type="scientific">Seminavis robusta</name>
    <dbReference type="NCBI Taxonomy" id="568900"/>
    <lineage>
        <taxon>Eukaryota</taxon>
        <taxon>Sar</taxon>
        <taxon>Stramenopiles</taxon>
        <taxon>Ochrophyta</taxon>
        <taxon>Bacillariophyta</taxon>
        <taxon>Bacillariophyceae</taxon>
        <taxon>Bacillariophycidae</taxon>
        <taxon>Naviculales</taxon>
        <taxon>Naviculaceae</taxon>
        <taxon>Seminavis</taxon>
    </lineage>
</organism>
<dbReference type="SUPFAM" id="SSF109604">
    <property type="entry name" value="HD-domain/PDEase-like"/>
    <property type="match status" value="1"/>
</dbReference>
<gene>
    <name evidence="10" type="ORF">SEMRO_44_G026740.1</name>
</gene>
<dbReference type="Gene3D" id="3.30.70.1230">
    <property type="entry name" value="Nucleotide cyclase"/>
    <property type="match status" value="1"/>
</dbReference>
<dbReference type="GO" id="GO:0000166">
    <property type="term" value="F:nucleotide binding"/>
    <property type="evidence" value="ECO:0007669"/>
    <property type="project" value="UniProtKB-KW"/>
</dbReference>
<dbReference type="PROSITE" id="PS50125">
    <property type="entry name" value="GUANYLATE_CYCLASE_2"/>
    <property type="match status" value="1"/>
</dbReference>
<dbReference type="GO" id="GO:0005886">
    <property type="term" value="C:plasma membrane"/>
    <property type="evidence" value="ECO:0007669"/>
    <property type="project" value="TreeGrafter"/>
</dbReference>